<protein>
    <submittedName>
        <fullName evidence="1">Uncharacterized protein</fullName>
    </submittedName>
</protein>
<comment type="caution">
    <text evidence="1">The sequence shown here is derived from an EMBL/GenBank/DDBJ whole genome shotgun (WGS) entry which is preliminary data.</text>
</comment>
<dbReference type="EMBL" id="CASHSV030000109">
    <property type="protein sequence ID" value="CAJ2648624.1"/>
    <property type="molecule type" value="Genomic_DNA"/>
</dbReference>
<organism evidence="1 2">
    <name type="scientific">Trifolium pratense</name>
    <name type="common">Red clover</name>
    <dbReference type="NCBI Taxonomy" id="57577"/>
    <lineage>
        <taxon>Eukaryota</taxon>
        <taxon>Viridiplantae</taxon>
        <taxon>Streptophyta</taxon>
        <taxon>Embryophyta</taxon>
        <taxon>Tracheophyta</taxon>
        <taxon>Spermatophyta</taxon>
        <taxon>Magnoliopsida</taxon>
        <taxon>eudicotyledons</taxon>
        <taxon>Gunneridae</taxon>
        <taxon>Pentapetalae</taxon>
        <taxon>rosids</taxon>
        <taxon>fabids</taxon>
        <taxon>Fabales</taxon>
        <taxon>Fabaceae</taxon>
        <taxon>Papilionoideae</taxon>
        <taxon>50 kb inversion clade</taxon>
        <taxon>NPAAA clade</taxon>
        <taxon>Hologalegina</taxon>
        <taxon>IRL clade</taxon>
        <taxon>Trifolieae</taxon>
        <taxon>Trifolium</taxon>
    </lineage>
</organism>
<proteinExistence type="predicted"/>
<sequence length="692" mass="77339">MDSNNNHPPWENHAMFQSYVYEYMIKKGMHKSAEIFKNEANVSQTQPTDMQFVDSMFVDSPEGVLHEWWSVFSEVFSSRIRSRQESEPRSPNMVPRMIDTSMNISSLRIPQMPMNEQRPQQFQASSSFNNMMAQSASRLMPPRQHNNNPPGNLAEHMDPSVVALINENDPNFFSRMSSNHPLQDVGNQLQKQVHKDNGIVMHVKPPVPSNPLDVRQKAMLPSGGPQVTNNYKVPNLVPINGVPLNNQMLTSLLQMTNYGQQCQVLNTQNQEAIPTQALASTPNIQTFAAPINSARCDSQYPEIPKAESSNKDREMMDQTIRAEEPQCKQDQQMQSQNLDNSGNRKIVAPLGAGECVPDRVDAADENVDSYLSIENGNADHKTTPFSNLTRNLGTDRRSGNKVGFTFQEVGCLHSSKSKVLASHFSSNGKVLASAGHDKKVFIWNMETFQNVATEETHSLLITDVRFRPGSTIFATSSFDKSIKLWDANKPNKSLFKLNGHSEQVMSLDFHPRKADVLCSCDGNEIIRLWNVNQRECKHVTKGGSKQVRFQPLYGKLLGTATGNTLRIFDVEADKFVLNLKGHDKDVVSICWDISGKYIASVSEDRARVWSDGKCINELLSNGNKFQSCIFHPAYSNLLVVGGYQSLELWSPTEGNKTESISAHKGLIAGLADSPQNELIASASHDCLVKLWK</sequence>
<gene>
    <name evidence="1" type="ORF">MILVUS5_LOCUS16927</name>
</gene>
<evidence type="ECO:0000313" key="2">
    <source>
        <dbReference type="Proteomes" id="UP001177021"/>
    </source>
</evidence>
<name>A0ACB0JXI6_TRIPR</name>
<keyword evidence="2" id="KW-1185">Reference proteome</keyword>
<evidence type="ECO:0000313" key="1">
    <source>
        <dbReference type="EMBL" id="CAJ2648624.1"/>
    </source>
</evidence>
<reference evidence="1" key="1">
    <citation type="submission" date="2023-10" db="EMBL/GenBank/DDBJ databases">
        <authorList>
            <person name="Rodriguez Cubillos JULIANA M."/>
            <person name="De Vega J."/>
        </authorList>
    </citation>
    <scope>NUCLEOTIDE SEQUENCE</scope>
</reference>
<accession>A0ACB0JXI6</accession>
<dbReference type="Proteomes" id="UP001177021">
    <property type="component" value="Unassembled WGS sequence"/>
</dbReference>